<evidence type="ECO:0000256" key="3">
    <source>
        <dbReference type="ARBA" id="ARBA00022692"/>
    </source>
</evidence>
<keyword evidence="4" id="KW-1133">Transmembrane helix</keyword>
<comment type="caution">
    <text evidence="8">The sequence shown here is derived from an EMBL/GenBank/DDBJ whole genome shotgun (WGS) entry which is preliminary data.</text>
</comment>
<dbReference type="GO" id="GO:0042613">
    <property type="term" value="C:MHC class II protein complex"/>
    <property type="evidence" value="ECO:0007669"/>
    <property type="project" value="InterPro"/>
</dbReference>
<comment type="similarity">
    <text evidence="2">Belongs to the MHC class II family.</text>
</comment>
<dbReference type="SUPFAM" id="SSF54452">
    <property type="entry name" value="MHC antigen-recognition domain"/>
    <property type="match status" value="1"/>
</dbReference>
<evidence type="ECO:0000256" key="6">
    <source>
        <dbReference type="ARBA" id="ARBA00023180"/>
    </source>
</evidence>
<evidence type="ECO:0000313" key="9">
    <source>
        <dbReference type="Proteomes" id="UP001181693"/>
    </source>
</evidence>
<dbReference type="PANTHER" id="PTHR19944:SF50">
    <property type="entry name" value="HLA CLASS II HISTOCOMPATIBILITY ANTIGEN, DM ALPHA CHAIN"/>
    <property type="match status" value="1"/>
</dbReference>
<name>A0AAV3A7U3_PYXAD</name>
<evidence type="ECO:0000256" key="1">
    <source>
        <dbReference type="ARBA" id="ARBA00004479"/>
    </source>
</evidence>
<evidence type="ECO:0000313" key="8">
    <source>
        <dbReference type="EMBL" id="DBA20466.1"/>
    </source>
</evidence>
<comment type="subcellular location">
    <subcellularLocation>
        <location evidence="1">Membrane</location>
        <topology evidence="1">Single-pass type I membrane protein</topology>
    </subcellularLocation>
</comment>
<dbReference type="Gene3D" id="2.60.40.10">
    <property type="entry name" value="Immunoglobulins"/>
    <property type="match status" value="1"/>
</dbReference>
<keyword evidence="3" id="KW-0812">Transmembrane</keyword>
<keyword evidence="9" id="KW-1185">Reference proteome</keyword>
<dbReference type="PROSITE" id="PS50835">
    <property type="entry name" value="IG_LIKE"/>
    <property type="match status" value="1"/>
</dbReference>
<evidence type="ECO:0000256" key="4">
    <source>
        <dbReference type="ARBA" id="ARBA00022989"/>
    </source>
</evidence>
<dbReference type="SMART" id="SM00407">
    <property type="entry name" value="IGc1"/>
    <property type="match status" value="1"/>
</dbReference>
<dbReference type="InterPro" id="IPR014745">
    <property type="entry name" value="MHC_II_a/b_N"/>
</dbReference>
<evidence type="ECO:0000256" key="5">
    <source>
        <dbReference type="ARBA" id="ARBA00023157"/>
    </source>
</evidence>
<dbReference type="SMART" id="SM00920">
    <property type="entry name" value="MHC_II_alpha"/>
    <property type="match status" value="1"/>
</dbReference>
<dbReference type="AlphaFoldDB" id="A0AAV3A7U3"/>
<proteinExistence type="inferred from homology"/>
<keyword evidence="5" id="KW-1015">Disulfide bond</keyword>
<dbReference type="InterPro" id="IPR011162">
    <property type="entry name" value="MHC_I/II-like_Ag-recog"/>
</dbReference>
<dbReference type="InterPro" id="IPR001003">
    <property type="entry name" value="MHC_II_a_N"/>
</dbReference>
<evidence type="ECO:0000256" key="2">
    <source>
        <dbReference type="ARBA" id="ARBA00007394"/>
    </source>
</evidence>
<dbReference type="Pfam" id="PF00993">
    <property type="entry name" value="MHC_II_alpha"/>
    <property type="match status" value="1"/>
</dbReference>
<accession>A0AAV3A7U3</accession>
<dbReference type="PANTHER" id="PTHR19944">
    <property type="entry name" value="MHC CLASS II-RELATED"/>
    <property type="match status" value="1"/>
</dbReference>
<dbReference type="InterPro" id="IPR007110">
    <property type="entry name" value="Ig-like_dom"/>
</dbReference>
<reference evidence="8" key="1">
    <citation type="thesis" date="2020" institute="ProQuest LLC" country="789 East Eisenhower Parkway, Ann Arbor, MI, USA">
        <title>Comparative Genomics and Chromosome Evolution.</title>
        <authorList>
            <person name="Mudd A.B."/>
        </authorList>
    </citation>
    <scope>NUCLEOTIDE SEQUENCE</scope>
    <source>
        <strain evidence="8">1538</strain>
        <tissue evidence="8">Blood</tissue>
    </source>
</reference>
<evidence type="ECO:0000259" key="7">
    <source>
        <dbReference type="PROSITE" id="PS50835"/>
    </source>
</evidence>
<organism evidence="8 9">
    <name type="scientific">Pyxicephalus adspersus</name>
    <name type="common">African bullfrog</name>
    <dbReference type="NCBI Taxonomy" id="30357"/>
    <lineage>
        <taxon>Eukaryota</taxon>
        <taxon>Metazoa</taxon>
        <taxon>Chordata</taxon>
        <taxon>Craniata</taxon>
        <taxon>Vertebrata</taxon>
        <taxon>Euteleostomi</taxon>
        <taxon>Amphibia</taxon>
        <taxon>Batrachia</taxon>
        <taxon>Anura</taxon>
        <taxon>Neobatrachia</taxon>
        <taxon>Ranoidea</taxon>
        <taxon>Pyxicephalidae</taxon>
        <taxon>Pyxicephalinae</taxon>
        <taxon>Pyxicephalus</taxon>
    </lineage>
</organism>
<sequence length="263" mass="30095">MEAIVNIYGQQREGHEHVRTTYKVNIDNKNSVCHWTLIKNPELWKFSSLARNMLTMDCKQPIRILCSVLLALPLLAVQAQEDDHLLSQVLFCQPYQPANGLLKMFDEDQMFHYNFADHSTSAWLRDFDQWSSQTFPSAKDISADVAFCNIFRENLTTALEDIMPEARGGTHVTVFTAHPLRILKPNTLICFINDVYPPALTITWRQNGKVLSTELNANAYFALGDLTFQAFSYLNITPRYDDVYSCDVQVAGDNRTIVSYWGQ</sequence>
<dbReference type="SUPFAM" id="SSF48726">
    <property type="entry name" value="Immunoglobulin"/>
    <property type="match status" value="1"/>
</dbReference>
<dbReference type="InterPro" id="IPR013783">
    <property type="entry name" value="Ig-like_fold"/>
</dbReference>
<keyword evidence="6" id="KW-0325">Glycoprotein</keyword>
<dbReference type="Gene3D" id="3.10.320.10">
    <property type="entry name" value="Class II Histocompatibility Antigen, M Beta Chain, Chain B, domain 1"/>
    <property type="match status" value="1"/>
</dbReference>
<dbReference type="GO" id="GO:0019882">
    <property type="term" value="P:antigen processing and presentation"/>
    <property type="evidence" value="ECO:0007669"/>
    <property type="project" value="InterPro"/>
</dbReference>
<protein>
    <recommendedName>
        <fullName evidence="7">Ig-like domain-containing protein</fullName>
    </recommendedName>
</protein>
<dbReference type="InterPro" id="IPR050160">
    <property type="entry name" value="MHC/Immunoglobulin"/>
</dbReference>
<feature type="domain" description="Ig-like" evidence="7">
    <location>
        <begin position="164"/>
        <end position="258"/>
    </location>
</feature>
<gene>
    <name evidence="8" type="ORF">GDO54_017242</name>
</gene>
<dbReference type="Proteomes" id="UP001181693">
    <property type="component" value="Unassembled WGS sequence"/>
</dbReference>
<dbReference type="Pfam" id="PF07654">
    <property type="entry name" value="C1-set"/>
    <property type="match status" value="1"/>
</dbReference>
<dbReference type="EMBL" id="DYDO01000007">
    <property type="protein sequence ID" value="DBA20466.1"/>
    <property type="molecule type" value="Genomic_DNA"/>
</dbReference>
<dbReference type="InterPro" id="IPR003597">
    <property type="entry name" value="Ig_C1-set"/>
</dbReference>
<dbReference type="GO" id="GO:0006955">
    <property type="term" value="P:immune response"/>
    <property type="evidence" value="ECO:0007669"/>
    <property type="project" value="InterPro"/>
</dbReference>
<keyword evidence="4" id="KW-0472">Membrane</keyword>
<dbReference type="InterPro" id="IPR036179">
    <property type="entry name" value="Ig-like_dom_sf"/>
</dbReference>